<organism evidence="1 2">
    <name type="scientific">Microlunatus spumicola</name>
    <dbReference type="NCBI Taxonomy" id="81499"/>
    <lineage>
        <taxon>Bacteria</taxon>
        <taxon>Bacillati</taxon>
        <taxon>Actinomycetota</taxon>
        <taxon>Actinomycetes</taxon>
        <taxon>Propionibacteriales</taxon>
        <taxon>Propionibacteriaceae</taxon>
        <taxon>Microlunatus</taxon>
    </lineage>
</organism>
<sequence length="140" mass="14872">MTEPATGWLALGLSFSLLATGGRRTPLDLSGSPSYRASWGLPWTQGTEQTDAWVLCGAPISFAPGAAGRVVIAPVIDLALQHWRRLRVGDALRAFEGAKVVGSGQVRWIVDVESSTPTGSLLERFRSWVGGGGEPRASRV</sequence>
<accession>A0ABP6XYG4</accession>
<name>A0ABP6XYG4_9ACTN</name>
<evidence type="ECO:0000313" key="1">
    <source>
        <dbReference type="EMBL" id="GAA3573672.1"/>
    </source>
</evidence>
<protein>
    <submittedName>
        <fullName evidence="1">Uncharacterized protein</fullName>
    </submittedName>
</protein>
<gene>
    <name evidence="1" type="ORF">GCM10022197_33180</name>
</gene>
<evidence type="ECO:0000313" key="2">
    <source>
        <dbReference type="Proteomes" id="UP001500767"/>
    </source>
</evidence>
<proteinExistence type="predicted"/>
<dbReference type="Proteomes" id="UP001500767">
    <property type="component" value="Unassembled WGS sequence"/>
</dbReference>
<comment type="caution">
    <text evidence="1">The sequence shown here is derived from an EMBL/GenBank/DDBJ whole genome shotgun (WGS) entry which is preliminary data.</text>
</comment>
<reference evidence="2" key="1">
    <citation type="journal article" date="2019" name="Int. J. Syst. Evol. Microbiol.">
        <title>The Global Catalogue of Microorganisms (GCM) 10K type strain sequencing project: providing services to taxonomists for standard genome sequencing and annotation.</title>
        <authorList>
            <consortium name="The Broad Institute Genomics Platform"/>
            <consortium name="The Broad Institute Genome Sequencing Center for Infectious Disease"/>
            <person name="Wu L."/>
            <person name="Ma J."/>
        </authorList>
    </citation>
    <scope>NUCLEOTIDE SEQUENCE [LARGE SCALE GENOMIC DNA]</scope>
    <source>
        <strain evidence="2">JCM 16540</strain>
    </source>
</reference>
<keyword evidence="2" id="KW-1185">Reference proteome</keyword>
<dbReference type="RefSeq" id="WP_204910044.1">
    <property type="nucleotide sequence ID" value="NZ_BAAAYR010000004.1"/>
</dbReference>
<dbReference type="EMBL" id="BAAAYR010000004">
    <property type="protein sequence ID" value="GAA3573672.1"/>
    <property type="molecule type" value="Genomic_DNA"/>
</dbReference>